<name>A0A060HZX9_RHIET</name>
<dbReference type="AlphaFoldDB" id="A0A060HZX9"/>
<proteinExistence type="predicted"/>
<dbReference type="KEGG" id="rei:IE4771_CH03437"/>
<organism evidence="1 2">
    <name type="scientific">Rhizobium etli bv. mimosae str. IE4771</name>
    <dbReference type="NCBI Taxonomy" id="1432050"/>
    <lineage>
        <taxon>Bacteria</taxon>
        <taxon>Pseudomonadati</taxon>
        <taxon>Pseudomonadota</taxon>
        <taxon>Alphaproteobacteria</taxon>
        <taxon>Hyphomicrobiales</taxon>
        <taxon>Rhizobiaceae</taxon>
        <taxon>Rhizobium/Agrobacterium group</taxon>
        <taxon>Rhizobium</taxon>
    </lineage>
</organism>
<dbReference type="EMBL" id="CP006986">
    <property type="protein sequence ID" value="AIC28518.1"/>
    <property type="molecule type" value="Genomic_DNA"/>
</dbReference>
<dbReference type="HOGENOM" id="CLU_3011127_0_0_5"/>
<evidence type="ECO:0000313" key="1">
    <source>
        <dbReference type="EMBL" id="AIC28518.1"/>
    </source>
</evidence>
<gene>
    <name evidence="1" type="ORF">IE4771_CH03437</name>
</gene>
<evidence type="ECO:0000313" key="2">
    <source>
        <dbReference type="Proteomes" id="UP000027180"/>
    </source>
</evidence>
<reference evidence="1 2" key="1">
    <citation type="submission" date="2013-12" db="EMBL/GenBank/DDBJ databases">
        <title>Complete genome sequence of Rhizobium etli bv. mimosae IE4771.</title>
        <authorList>
            <person name="Bustos P."/>
            <person name="Santamaria R.I."/>
            <person name="Lozano L."/>
            <person name="Ormeno-Orrillo E."/>
            <person name="Rogel M.A."/>
            <person name="Romero D."/>
            <person name="Cevallos M.A."/>
            <person name="Martinez-Romero E."/>
            <person name="Gonzalez V."/>
        </authorList>
    </citation>
    <scope>NUCLEOTIDE SEQUENCE [LARGE SCALE GENOMIC DNA]</scope>
    <source>
        <strain evidence="1 2">IE4771</strain>
    </source>
</reference>
<sequence length="56" mass="5875">MPRYEAALLWAEGLPLISPSPLWGGVGEGSFKRVQTTAQLPGSTGCGRGFQAQGLE</sequence>
<accession>A0A060HZX9</accession>
<dbReference type="Proteomes" id="UP000027180">
    <property type="component" value="Chromosome"/>
</dbReference>
<protein>
    <submittedName>
        <fullName evidence="1">Uncharacterized protein</fullName>
    </submittedName>
</protein>